<keyword evidence="3" id="KW-1185">Reference proteome</keyword>
<accession>A0A4C1U418</accession>
<feature type="region of interest" description="Disordered" evidence="1">
    <location>
        <begin position="1"/>
        <end position="29"/>
    </location>
</feature>
<gene>
    <name evidence="2" type="ORF">EVAR_80675_1</name>
</gene>
<protein>
    <submittedName>
        <fullName evidence="2">Uncharacterized protein</fullName>
    </submittedName>
</protein>
<comment type="caution">
    <text evidence="2">The sequence shown here is derived from an EMBL/GenBank/DDBJ whole genome shotgun (WGS) entry which is preliminary data.</text>
</comment>
<dbReference type="AlphaFoldDB" id="A0A4C1U418"/>
<name>A0A4C1U418_EUMVA</name>
<feature type="compositionally biased region" description="Basic residues" evidence="1">
    <location>
        <begin position="60"/>
        <end position="71"/>
    </location>
</feature>
<dbReference type="Proteomes" id="UP000299102">
    <property type="component" value="Unassembled WGS sequence"/>
</dbReference>
<evidence type="ECO:0000313" key="3">
    <source>
        <dbReference type="Proteomes" id="UP000299102"/>
    </source>
</evidence>
<organism evidence="2 3">
    <name type="scientific">Eumeta variegata</name>
    <name type="common">Bagworm moth</name>
    <name type="synonym">Eumeta japonica</name>
    <dbReference type="NCBI Taxonomy" id="151549"/>
    <lineage>
        <taxon>Eukaryota</taxon>
        <taxon>Metazoa</taxon>
        <taxon>Ecdysozoa</taxon>
        <taxon>Arthropoda</taxon>
        <taxon>Hexapoda</taxon>
        <taxon>Insecta</taxon>
        <taxon>Pterygota</taxon>
        <taxon>Neoptera</taxon>
        <taxon>Endopterygota</taxon>
        <taxon>Lepidoptera</taxon>
        <taxon>Glossata</taxon>
        <taxon>Ditrysia</taxon>
        <taxon>Tineoidea</taxon>
        <taxon>Psychidae</taxon>
        <taxon>Oiketicinae</taxon>
        <taxon>Eumeta</taxon>
    </lineage>
</organism>
<feature type="compositionally biased region" description="Low complexity" evidence="1">
    <location>
        <begin position="86"/>
        <end position="96"/>
    </location>
</feature>
<feature type="region of interest" description="Disordered" evidence="1">
    <location>
        <begin position="51"/>
        <end position="96"/>
    </location>
</feature>
<evidence type="ECO:0000256" key="1">
    <source>
        <dbReference type="SAM" id="MobiDB-lite"/>
    </source>
</evidence>
<evidence type="ECO:0000313" key="2">
    <source>
        <dbReference type="EMBL" id="GBP20857.1"/>
    </source>
</evidence>
<dbReference type="EMBL" id="BGZK01000123">
    <property type="protein sequence ID" value="GBP20857.1"/>
    <property type="molecule type" value="Genomic_DNA"/>
</dbReference>
<sequence length="121" mass="13127">MTARAARVGPVILPDKVSHSRRTGSGRDETFSRSTILDYLTISELKSHLTSTIGAGRPSRFPRRQAHKRRSPATFIKSSVLRQGGSPTLTSTSRSPLDNHFSPTIVGFTSDVACTFPAITT</sequence>
<proteinExistence type="predicted"/>
<reference evidence="2 3" key="1">
    <citation type="journal article" date="2019" name="Commun. Biol.">
        <title>The bagworm genome reveals a unique fibroin gene that provides high tensile strength.</title>
        <authorList>
            <person name="Kono N."/>
            <person name="Nakamura H."/>
            <person name="Ohtoshi R."/>
            <person name="Tomita M."/>
            <person name="Numata K."/>
            <person name="Arakawa K."/>
        </authorList>
    </citation>
    <scope>NUCLEOTIDE SEQUENCE [LARGE SCALE GENOMIC DNA]</scope>
</reference>